<evidence type="ECO:0000256" key="9">
    <source>
        <dbReference type="SAM" id="Phobius"/>
    </source>
</evidence>
<reference evidence="11 12" key="1">
    <citation type="submission" date="2017-02" db="EMBL/GenBank/DDBJ databases">
        <title>Amycolatopsis azurea DSM 43854 draft genome.</title>
        <authorList>
            <person name="Mayilraj S."/>
        </authorList>
    </citation>
    <scope>NUCLEOTIDE SEQUENCE [LARGE SCALE GENOMIC DNA]</scope>
    <source>
        <strain evidence="11 12">DSM 43854</strain>
    </source>
</reference>
<evidence type="ECO:0000256" key="7">
    <source>
        <dbReference type="ARBA" id="ARBA00023303"/>
    </source>
</evidence>
<evidence type="ECO:0000256" key="4">
    <source>
        <dbReference type="ARBA" id="ARBA00022989"/>
    </source>
</evidence>
<evidence type="ECO:0000256" key="6">
    <source>
        <dbReference type="ARBA" id="ARBA00023136"/>
    </source>
</evidence>
<evidence type="ECO:0000256" key="3">
    <source>
        <dbReference type="ARBA" id="ARBA00022692"/>
    </source>
</evidence>
<feature type="region of interest" description="Disordered" evidence="8">
    <location>
        <begin position="251"/>
        <end position="301"/>
    </location>
</feature>
<feature type="compositionally biased region" description="Basic and acidic residues" evidence="8">
    <location>
        <begin position="251"/>
        <end position="268"/>
    </location>
</feature>
<feature type="transmembrane region" description="Helical" evidence="9">
    <location>
        <begin position="133"/>
        <end position="158"/>
    </location>
</feature>
<gene>
    <name evidence="11" type="ORF">B0293_33510</name>
</gene>
<evidence type="ECO:0000256" key="2">
    <source>
        <dbReference type="ARBA" id="ARBA00022448"/>
    </source>
</evidence>
<keyword evidence="3 9" id="KW-0812">Transmembrane</keyword>
<evidence type="ECO:0000256" key="8">
    <source>
        <dbReference type="SAM" id="MobiDB-lite"/>
    </source>
</evidence>
<feature type="transmembrane region" description="Helical" evidence="9">
    <location>
        <begin position="76"/>
        <end position="95"/>
    </location>
</feature>
<feature type="compositionally biased region" description="Basic and acidic residues" evidence="8">
    <location>
        <begin position="281"/>
        <end position="295"/>
    </location>
</feature>
<keyword evidence="12" id="KW-1185">Reference proteome</keyword>
<feature type="domain" description="Potassium channel" evidence="10">
    <location>
        <begin position="82"/>
        <end position="161"/>
    </location>
</feature>
<dbReference type="Gene3D" id="1.10.287.70">
    <property type="match status" value="1"/>
</dbReference>
<evidence type="ECO:0000313" key="12">
    <source>
        <dbReference type="Proteomes" id="UP000188551"/>
    </source>
</evidence>
<keyword evidence="5" id="KW-0406">Ion transport</keyword>
<feature type="transmembrane region" description="Helical" evidence="9">
    <location>
        <begin position="12"/>
        <end position="31"/>
    </location>
</feature>
<evidence type="ECO:0000256" key="5">
    <source>
        <dbReference type="ARBA" id="ARBA00023065"/>
    </source>
</evidence>
<dbReference type="Proteomes" id="UP000188551">
    <property type="component" value="Unassembled WGS sequence"/>
</dbReference>
<dbReference type="Pfam" id="PF07885">
    <property type="entry name" value="Ion_trans_2"/>
    <property type="match status" value="1"/>
</dbReference>
<dbReference type="SUPFAM" id="SSF81324">
    <property type="entry name" value="Voltage-gated potassium channels"/>
    <property type="match status" value="1"/>
</dbReference>
<dbReference type="PANTHER" id="PTHR11003">
    <property type="entry name" value="POTASSIUM CHANNEL, SUBFAMILY K"/>
    <property type="match status" value="1"/>
</dbReference>
<keyword evidence="4 9" id="KW-1133">Transmembrane helix</keyword>
<keyword evidence="7" id="KW-0407">Ion channel</keyword>
<evidence type="ECO:0000313" key="11">
    <source>
        <dbReference type="EMBL" id="OOC02341.1"/>
    </source>
</evidence>
<comment type="subcellular location">
    <subcellularLocation>
        <location evidence="1">Membrane</location>
        <topology evidence="1">Multi-pass membrane protein</topology>
    </subcellularLocation>
</comment>
<dbReference type="PANTHER" id="PTHR11003:SF345">
    <property type="entry name" value="TWIK FAMILY OF POTASSIUM CHANNELS PROTEIN 18"/>
    <property type="match status" value="1"/>
</dbReference>
<dbReference type="InterPro" id="IPR003280">
    <property type="entry name" value="2pore_dom_K_chnl"/>
</dbReference>
<protein>
    <recommendedName>
        <fullName evidence="10">Potassium channel domain-containing protein</fullName>
    </recommendedName>
</protein>
<feature type="compositionally biased region" description="Basic and acidic residues" evidence="8">
    <location>
        <begin position="173"/>
        <end position="204"/>
    </location>
</feature>
<feature type="region of interest" description="Disordered" evidence="8">
    <location>
        <begin position="165"/>
        <end position="239"/>
    </location>
</feature>
<feature type="compositionally biased region" description="Basic residues" evidence="8">
    <location>
        <begin position="269"/>
        <end position="280"/>
    </location>
</feature>
<keyword evidence="2" id="KW-0813">Transport</keyword>
<evidence type="ECO:0000256" key="1">
    <source>
        <dbReference type="ARBA" id="ARBA00004141"/>
    </source>
</evidence>
<comment type="caution">
    <text evidence="11">The sequence shown here is derived from an EMBL/GenBank/DDBJ whole genome shotgun (WGS) entry which is preliminary data.</text>
</comment>
<evidence type="ECO:0000259" key="10">
    <source>
        <dbReference type="Pfam" id="PF07885"/>
    </source>
</evidence>
<keyword evidence="6 9" id="KW-0472">Membrane</keyword>
<name>A0ABX3J3U2_9PSEU</name>
<dbReference type="EMBL" id="MUXN01000025">
    <property type="protein sequence ID" value="OOC02341.1"/>
    <property type="molecule type" value="Genomic_DNA"/>
</dbReference>
<sequence length="301" mass="33618">MTAAAGWRFFHLAVLRPLLTVTVLLCLYYLLPVDQGLHAWTVAAFACGLAVVALLVVGEVRMILRSPFPALQGIRALALIVPLFLLLFADVYYILGQDRPGSFDTGLSRTDALYFTVTMFTTVGFGDIVPVSAAARILVTIQMVANLMVLSVALRLIVTAVRHRRSSTSDGSPRLRERFRDQQGGDQPHHRDQRQRGERQREGRPAGARHPGQHGTGQRRPHRRPEVGHTARDPRDVALGRVRAARLDQVHRRCQHDADARAQQEQPRHGARHPRIRPHQQQHEHQPGDGDHETAADQATL</sequence>
<organism evidence="11 12">
    <name type="scientific">Amycolatopsis azurea DSM 43854</name>
    <dbReference type="NCBI Taxonomy" id="1238180"/>
    <lineage>
        <taxon>Bacteria</taxon>
        <taxon>Bacillati</taxon>
        <taxon>Actinomycetota</taxon>
        <taxon>Actinomycetes</taxon>
        <taxon>Pseudonocardiales</taxon>
        <taxon>Pseudonocardiaceae</taxon>
        <taxon>Amycolatopsis</taxon>
    </lineage>
</organism>
<feature type="transmembrane region" description="Helical" evidence="9">
    <location>
        <begin position="37"/>
        <end position="64"/>
    </location>
</feature>
<feature type="compositionally biased region" description="Basic and acidic residues" evidence="8">
    <location>
        <begin position="224"/>
        <end position="238"/>
    </location>
</feature>
<accession>A0ABX3J3U2</accession>
<proteinExistence type="predicted"/>
<dbReference type="InterPro" id="IPR013099">
    <property type="entry name" value="K_chnl_dom"/>
</dbReference>